<evidence type="ECO:0000256" key="2">
    <source>
        <dbReference type="SAM" id="MobiDB-lite"/>
    </source>
</evidence>
<dbReference type="EMBL" id="JAADJZ010000012">
    <property type="protein sequence ID" value="KAF2871161.1"/>
    <property type="molecule type" value="Genomic_DNA"/>
</dbReference>
<keyword evidence="1" id="KW-0863">Zinc-finger</keyword>
<protein>
    <recommendedName>
        <fullName evidence="3">CCHC-type domain-containing protein</fullName>
    </recommendedName>
</protein>
<feature type="region of interest" description="Disordered" evidence="2">
    <location>
        <begin position="167"/>
        <end position="186"/>
    </location>
</feature>
<gene>
    <name evidence="4" type="ORF">BDV95DRAFT_494539</name>
</gene>
<feature type="region of interest" description="Disordered" evidence="2">
    <location>
        <begin position="1"/>
        <end position="73"/>
    </location>
</feature>
<feature type="compositionally biased region" description="Basic and acidic residues" evidence="2">
    <location>
        <begin position="194"/>
        <end position="209"/>
    </location>
</feature>
<dbReference type="GO" id="GO:0003676">
    <property type="term" value="F:nucleic acid binding"/>
    <property type="evidence" value="ECO:0007669"/>
    <property type="project" value="InterPro"/>
</dbReference>
<feature type="compositionally biased region" description="Polar residues" evidence="2">
    <location>
        <begin position="45"/>
        <end position="67"/>
    </location>
</feature>
<keyword evidence="1" id="KW-0479">Metal-binding</keyword>
<evidence type="ECO:0000259" key="3">
    <source>
        <dbReference type="PROSITE" id="PS50158"/>
    </source>
</evidence>
<evidence type="ECO:0000256" key="1">
    <source>
        <dbReference type="PROSITE-ProRule" id="PRU00047"/>
    </source>
</evidence>
<dbReference type="OrthoDB" id="427960at2759"/>
<keyword evidence="1" id="KW-0862">Zinc</keyword>
<dbReference type="Proteomes" id="UP000481861">
    <property type="component" value="Unassembled WGS sequence"/>
</dbReference>
<organism evidence="4 5">
    <name type="scientific">Massariosphaeria phaeospora</name>
    <dbReference type="NCBI Taxonomy" id="100035"/>
    <lineage>
        <taxon>Eukaryota</taxon>
        <taxon>Fungi</taxon>
        <taxon>Dikarya</taxon>
        <taxon>Ascomycota</taxon>
        <taxon>Pezizomycotina</taxon>
        <taxon>Dothideomycetes</taxon>
        <taxon>Pleosporomycetidae</taxon>
        <taxon>Pleosporales</taxon>
        <taxon>Pleosporales incertae sedis</taxon>
        <taxon>Massariosphaeria</taxon>
    </lineage>
</organism>
<dbReference type="SUPFAM" id="SSF57756">
    <property type="entry name" value="Retrovirus zinc finger-like domains"/>
    <property type="match status" value="1"/>
</dbReference>
<dbReference type="InterPro" id="IPR001878">
    <property type="entry name" value="Znf_CCHC"/>
</dbReference>
<dbReference type="InterPro" id="IPR036875">
    <property type="entry name" value="Znf_CCHC_sf"/>
</dbReference>
<reference evidence="4 5" key="1">
    <citation type="submission" date="2020-01" db="EMBL/GenBank/DDBJ databases">
        <authorList>
            <consortium name="DOE Joint Genome Institute"/>
            <person name="Haridas S."/>
            <person name="Albert R."/>
            <person name="Binder M."/>
            <person name="Bloem J."/>
            <person name="Labutti K."/>
            <person name="Salamov A."/>
            <person name="Andreopoulos B."/>
            <person name="Baker S.E."/>
            <person name="Barry K."/>
            <person name="Bills G."/>
            <person name="Bluhm B.H."/>
            <person name="Cannon C."/>
            <person name="Castanera R."/>
            <person name="Culley D.E."/>
            <person name="Daum C."/>
            <person name="Ezra D."/>
            <person name="Gonzalez J.B."/>
            <person name="Henrissat B."/>
            <person name="Kuo A."/>
            <person name="Liang C."/>
            <person name="Lipzen A."/>
            <person name="Lutzoni F."/>
            <person name="Magnuson J."/>
            <person name="Mondo S."/>
            <person name="Nolan M."/>
            <person name="Ohm R."/>
            <person name="Pangilinan J."/>
            <person name="Park H.-J.H."/>
            <person name="Ramirez L."/>
            <person name="Alfaro M."/>
            <person name="Sun H."/>
            <person name="Tritt A."/>
            <person name="Yoshinaga Y."/>
            <person name="Zwiers L.-H.L."/>
            <person name="Turgeon B.G."/>
            <person name="Goodwin S.B."/>
            <person name="Spatafora J.W."/>
            <person name="Crous P.W."/>
            <person name="Grigoriev I.V."/>
        </authorList>
    </citation>
    <scope>NUCLEOTIDE SEQUENCE [LARGE SCALE GENOMIC DNA]</scope>
    <source>
        <strain evidence="4 5">CBS 611.86</strain>
    </source>
</reference>
<feature type="domain" description="CCHC-type" evidence="3">
    <location>
        <begin position="246"/>
        <end position="261"/>
    </location>
</feature>
<accession>A0A7C8M992</accession>
<feature type="compositionally biased region" description="Polar residues" evidence="2">
    <location>
        <begin position="1"/>
        <end position="13"/>
    </location>
</feature>
<dbReference type="AlphaFoldDB" id="A0A7C8M992"/>
<feature type="region of interest" description="Disordered" evidence="2">
    <location>
        <begin position="194"/>
        <end position="278"/>
    </location>
</feature>
<sequence length="278" mass="30122">MDANTPKSMSSRLLTMKFMQRSASKSGSSGPSTPNGPPSKKMRLSNGTPASATPGSPSNRATFQATPSEEEKKRLDALDRAAEKAGETHWVLSFKETPNASKPPTMQVRHVGFAVIDAEAESEDEENAKPVTMQYGGGLKKKQVCYQYRSGCIIYDLSQKPVNEVIEDSEGNSSSEYDSDDPTAELIRETKREIAVKEREGGKARKDTVRQQPKRQSLPMDDVDLHGLTSLSGPRGMDSGRPAVECYKCGRKGHGQSACPNGFAPRGSAGRGQGRGRR</sequence>
<evidence type="ECO:0000313" key="4">
    <source>
        <dbReference type="EMBL" id="KAF2871161.1"/>
    </source>
</evidence>
<keyword evidence="5" id="KW-1185">Reference proteome</keyword>
<feature type="compositionally biased region" description="Low complexity" evidence="2">
    <location>
        <begin position="22"/>
        <end position="33"/>
    </location>
</feature>
<comment type="caution">
    <text evidence="4">The sequence shown here is derived from an EMBL/GenBank/DDBJ whole genome shotgun (WGS) entry which is preliminary data.</text>
</comment>
<name>A0A7C8M992_9PLEO</name>
<dbReference type="PROSITE" id="PS50158">
    <property type="entry name" value="ZF_CCHC"/>
    <property type="match status" value="1"/>
</dbReference>
<feature type="compositionally biased region" description="Gly residues" evidence="2">
    <location>
        <begin position="269"/>
        <end position="278"/>
    </location>
</feature>
<dbReference type="GO" id="GO:0008270">
    <property type="term" value="F:zinc ion binding"/>
    <property type="evidence" value="ECO:0007669"/>
    <property type="project" value="UniProtKB-KW"/>
</dbReference>
<proteinExistence type="predicted"/>
<evidence type="ECO:0000313" key="5">
    <source>
        <dbReference type="Proteomes" id="UP000481861"/>
    </source>
</evidence>